<sequence length="208" mass="23160">MRSSISAYERLAALPAVFRGTDLTVRFQWTSKTASHYLYLWKKRGLVSGLGGHSDVFANLVVSREPDWEAGLRLAMPSAVLVGVDVLRRVGWTTQIPFQPSVAVNNAEATFQVDHFDVVPRPPGWFKLLAPGTQRPDPRGLAALSPSWALAEMIRSEGWGACGLALDDIYWDQVTDQDRMEWEAAREQLGLGDLAMNPDEEAEYGRCR</sequence>
<protein>
    <submittedName>
        <fullName evidence="1">Uncharacterized protein</fullName>
    </submittedName>
</protein>
<proteinExistence type="predicted"/>
<dbReference type="RefSeq" id="WP_379723783.1">
    <property type="nucleotide sequence ID" value="NZ_JBHSMS010000055.1"/>
</dbReference>
<reference evidence="2" key="1">
    <citation type="journal article" date="2019" name="Int. J. Syst. Evol. Microbiol.">
        <title>The Global Catalogue of Microorganisms (GCM) 10K type strain sequencing project: providing services to taxonomists for standard genome sequencing and annotation.</title>
        <authorList>
            <consortium name="The Broad Institute Genomics Platform"/>
            <consortium name="The Broad Institute Genome Sequencing Center for Infectious Disease"/>
            <person name="Wu L."/>
            <person name="Ma J."/>
        </authorList>
    </citation>
    <scope>NUCLEOTIDE SEQUENCE [LARGE SCALE GENOMIC DNA]</scope>
    <source>
        <strain evidence="2">CCUG 38813</strain>
    </source>
</reference>
<keyword evidence="2" id="KW-1185">Reference proteome</keyword>
<dbReference type="Proteomes" id="UP001596031">
    <property type="component" value="Unassembled WGS sequence"/>
</dbReference>
<organism evidence="1 2">
    <name type="scientific">Massilia jejuensis</name>
    <dbReference type="NCBI Taxonomy" id="648894"/>
    <lineage>
        <taxon>Bacteria</taxon>
        <taxon>Pseudomonadati</taxon>
        <taxon>Pseudomonadota</taxon>
        <taxon>Betaproteobacteria</taxon>
        <taxon>Burkholderiales</taxon>
        <taxon>Oxalobacteraceae</taxon>
        <taxon>Telluria group</taxon>
        <taxon>Massilia</taxon>
    </lineage>
</organism>
<evidence type="ECO:0000313" key="1">
    <source>
        <dbReference type="EMBL" id="MFC5512807.1"/>
    </source>
</evidence>
<dbReference type="EMBL" id="JBHSMS010000055">
    <property type="protein sequence ID" value="MFC5512807.1"/>
    <property type="molecule type" value="Genomic_DNA"/>
</dbReference>
<accession>A0ABW0PMU3</accession>
<gene>
    <name evidence="1" type="ORF">ACFPOU_17020</name>
</gene>
<evidence type="ECO:0000313" key="2">
    <source>
        <dbReference type="Proteomes" id="UP001596031"/>
    </source>
</evidence>
<comment type="caution">
    <text evidence="1">The sequence shown here is derived from an EMBL/GenBank/DDBJ whole genome shotgun (WGS) entry which is preliminary data.</text>
</comment>
<name>A0ABW0PMU3_9BURK</name>